<gene>
    <name evidence="3" type="ORF">XAT740_LOCUS38218</name>
</gene>
<feature type="compositionally biased region" description="Basic residues" evidence="2">
    <location>
        <begin position="173"/>
        <end position="190"/>
    </location>
</feature>
<dbReference type="EMBL" id="CAJNOR010004101">
    <property type="protein sequence ID" value="CAF1475244.1"/>
    <property type="molecule type" value="Genomic_DNA"/>
</dbReference>
<dbReference type="Proteomes" id="UP000663828">
    <property type="component" value="Unassembled WGS sequence"/>
</dbReference>
<name>A0A815RDB3_ADIRI</name>
<protein>
    <submittedName>
        <fullName evidence="3">Uncharacterized protein</fullName>
    </submittedName>
</protein>
<evidence type="ECO:0000313" key="3">
    <source>
        <dbReference type="EMBL" id="CAF1475244.1"/>
    </source>
</evidence>
<keyword evidence="4" id="KW-1185">Reference proteome</keyword>
<feature type="region of interest" description="Disordered" evidence="2">
    <location>
        <begin position="158"/>
        <end position="190"/>
    </location>
</feature>
<evidence type="ECO:0000313" key="4">
    <source>
        <dbReference type="Proteomes" id="UP000663828"/>
    </source>
</evidence>
<evidence type="ECO:0000256" key="2">
    <source>
        <dbReference type="SAM" id="MobiDB-lite"/>
    </source>
</evidence>
<feature type="coiled-coil region" evidence="1">
    <location>
        <begin position="16"/>
        <end position="134"/>
    </location>
</feature>
<proteinExistence type="predicted"/>
<comment type="caution">
    <text evidence="3">The sequence shown here is derived from an EMBL/GenBank/DDBJ whole genome shotgun (WGS) entry which is preliminary data.</text>
</comment>
<keyword evidence="1" id="KW-0175">Coiled coil</keyword>
<evidence type="ECO:0000256" key="1">
    <source>
        <dbReference type="SAM" id="Coils"/>
    </source>
</evidence>
<reference evidence="3" key="1">
    <citation type="submission" date="2021-02" db="EMBL/GenBank/DDBJ databases">
        <authorList>
            <person name="Nowell W R."/>
        </authorList>
    </citation>
    <scope>NUCLEOTIDE SEQUENCE</scope>
</reference>
<sequence length="190" mass="22313">MHRSRNGEPEWLNEAREINRENMRKFNEKIHELKDELSGWLAEMKRADDMIQSANELEAVSLKQVESINAEVEAHNAQVEAWYAEMDAYKAERKACDEGLARCKAIIAAEKLKLQELAKLREEQLKKMHEVQLKRAQGDQYWKDRIAAEIEKRMGNSEALRCGASQKESSTKRINKRGYHRKRFQKKRTE</sequence>
<organism evidence="3 4">
    <name type="scientific">Adineta ricciae</name>
    <name type="common">Rotifer</name>
    <dbReference type="NCBI Taxonomy" id="249248"/>
    <lineage>
        <taxon>Eukaryota</taxon>
        <taxon>Metazoa</taxon>
        <taxon>Spiralia</taxon>
        <taxon>Gnathifera</taxon>
        <taxon>Rotifera</taxon>
        <taxon>Eurotatoria</taxon>
        <taxon>Bdelloidea</taxon>
        <taxon>Adinetida</taxon>
        <taxon>Adinetidae</taxon>
        <taxon>Adineta</taxon>
    </lineage>
</organism>
<accession>A0A815RDB3</accession>
<dbReference type="AlphaFoldDB" id="A0A815RDB3"/>